<reference evidence="4 5" key="1">
    <citation type="journal article" date="2021" name="Pathogens">
        <title>Isolation and Characterization of Kingella bonacorsii sp. nov., A Novel Kingella Species Detected in a Stable Periodontitis Subject.</title>
        <authorList>
            <person name="Antezack A."/>
            <person name="Boxberger M."/>
            <person name="Rolland C."/>
            <person name="Monnet-Corti V."/>
            <person name="La Scola B."/>
        </authorList>
    </citation>
    <scope>NUCLEOTIDE SEQUENCE [LARGE SCALE GENOMIC DNA]</scope>
    <source>
        <strain evidence="4 5">Marseille-Q4569</strain>
    </source>
</reference>
<feature type="region of interest" description="Disordered" evidence="2">
    <location>
        <begin position="118"/>
        <end position="154"/>
    </location>
</feature>
<proteinExistence type="predicted"/>
<dbReference type="InterPro" id="IPR016103">
    <property type="entry name" value="ProQ/FinO"/>
</dbReference>
<dbReference type="Pfam" id="PF04352">
    <property type="entry name" value="ProQ"/>
    <property type="match status" value="1"/>
</dbReference>
<dbReference type="RefSeq" id="WP_200522891.1">
    <property type="nucleotide sequence ID" value="NZ_JAEHNZ010000003.1"/>
</dbReference>
<evidence type="ECO:0000313" key="4">
    <source>
        <dbReference type="EMBL" id="MBK0396836.1"/>
    </source>
</evidence>
<gene>
    <name evidence="4" type="ORF">JDW22_09690</name>
</gene>
<organism evidence="4 5">
    <name type="scientific">Kingella bonacorsii</name>
    <dbReference type="NCBI Taxonomy" id="2796361"/>
    <lineage>
        <taxon>Bacteria</taxon>
        <taxon>Pseudomonadati</taxon>
        <taxon>Pseudomonadota</taxon>
        <taxon>Betaproteobacteria</taxon>
        <taxon>Neisseriales</taxon>
        <taxon>Neisseriaceae</taxon>
        <taxon>Kingella</taxon>
    </lineage>
</organism>
<evidence type="ECO:0000256" key="2">
    <source>
        <dbReference type="SAM" id="MobiDB-lite"/>
    </source>
</evidence>
<keyword evidence="5" id="KW-1185">Reference proteome</keyword>
<keyword evidence="1" id="KW-0694">RNA-binding</keyword>
<dbReference type="Gene3D" id="1.10.1710.10">
    <property type="entry name" value="ProQ/FinO domain"/>
    <property type="match status" value="1"/>
</dbReference>
<dbReference type="Proteomes" id="UP000614058">
    <property type="component" value="Unassembled WGS sequence"/>
</dbReference>
<feature type="compositionally biased region" description="Low complexity" evidence="2">
    <location>
        <begin position="126"/>
        <end position="135"/>
    </location>
</feature>
<dbReference type="SMART" id="SM00945">
    <property type="entry name" value="ProQ"/>
    <property type="match status" value="1"/>
</dbReference>
<dbReference type="InterPro" id="IPR036442">
    <property type="entry name" value="ProQ/FinO_sf"/>
</dbReference>
<dbReference type="EMBL" id="JAEHNZ010000003">
    <property type="protein sequence ID" value="MBK0396836.1"/>
    <property type="molecule type" value="Genomic_DNA"/>
</dbReference>
<protein>
    <submittedName>
        <fullName evidence="4">Osmoprotectant transport activator ProQ</fullName>
    </submittedName>
</protein>
<comment type="caution">
    <text evidence="4">The sequence shown here is derived from an EMBL/GenBank/DDBJ whole genome shotgun (WGS) entry which is preliminary data.</text>
</comment>
<feature type="domain" description="ProQ/FinO" evidence="3">
    <location>
        <begin position="21"/>
        <end position="128"/>
    </location>
</feature>
<name>A0ABS1BU67_9NEIS</name>
<evidence type="ECO:0000259" key="3">
    <source>
        <dbReference type="SMART" id="SM00945"/>
    </source>
</evidence>
<sequence length="154" mass="17139">MTQETALGAALKSAVQTMSKKKQTDMIADYLYSKYDVFKRFKPLAIGIEKDLVEALPQFDAALIHRVLSNHCRRPKYLKAVARGGKRFNLNNRFQGEVSEQEQQYALSQPNIREAIEKQDARRAEAAAAKAAQADAEPDAFEAAAVEHGQTAED</sequence>
<dbReference type="SUPFAM" id="SSF48657">
    <property type="entry name" value="FinO-like"/>
    <property type="match status" value="1"/>
</dbReference>
<evidence type="ECO:0000313" key="5">
    <source>
        <dbReference type="Proteomes" id="UP000614058"/>
    </source>
</evidence>
<accession>A0ABS1BU67</accession>
<evidence type="ECO:0000256" key="1">
    <source>
        <dbReference type="ARBA" id="ARBA00022884"/>
    </source>
</evidence>